<evidence type="ECO:0008006" key="5">
    <source>
        <dbReference type="Google" id="ProtNLM"/>
    </source>
</evidence>
<feature type="compositionally biased region" description="Basic and acidic residues" evidence="1">
    <location>
        <begin position="117"/>
        <end position="154"/>
    </location>
</feature>
<evidence type="ECO:0000313" key="3">
    <source>
        <dbReference type="EMBL" id="BCO27656.1"/>
    </source>
</evidence>
<name>A0ABN6D6M8_9BURK</name>
<keyword evidence="4" id="KW-1185">Reference proteome</keyword>
<sequence>MTLFRILVQLGLWIAFTTQASDVADTTFDVTAQRARIAAQRAIHESNFSKAQQVCFDRFAVTDCLREARHVRRVAMDELRRQEVILNDLDRQTKAVAEINRIESNVTPERQQELAKERQQALQEANDRQQRSVEKKSSALRTDLKSKEVDKSDAHGLTSAETTRQQQIYDEKVQQSLQRKADKVKSLNEKDQRLVKPLPLPAQ</sequence>
<keyword evidence="2" id="KW-0732">Signal</keyword>
<feature type="chain" id="PRO_5047201193" description="DUF4398 domain-containing protein" evidence="2">
    <location>
        <begin position="21"/>
        <end position="203"/>
    </location>
</feature>
<reference evidence="3 4" key="1">
    <citation type="journal article" date="2021" name="Microbiol. Spectr.">
        <title>A Single Bacterium Capable of Oxidation and Reduction of Iron at Circumneutral pH.</title>
        <authorList>
            <person name="Kato S."/>
            <person name="Ohkuma M."/>
        </authorList>
    </citation>
    <scope>NUCLEOTIDE SEQUENCE [LARGE SCALE GENOMIC DNA]</scope>
    <source>
        <strain evidence="3 4">MIZ03</strain>
    </source>
</reference>
<feature type="compositionally biased region" description="Polar residues" evidence="1">
    <location>
        <begin position="159"/>
        <end position="168"/>
    </location>
</feature>
<dbReference type="RefSeq" id="WP_223903689.1">
    <property type="nucleotide sequence ID" value="NZ_AP024238.1"/>
</dbReference>
<gene>
    <name evidence="3" type="ORF">MIZ03_2545</name>
</gene>
<accession>A0ABN6D6M8</accession>
<dbReference type="EMBL" id="AP024238">
    <property type="protein sequence ID" value="BCO27656.1"/>
    <property type="molecule type" value="Genomic_DNA"/>
</dbReference>
<feature type="region of interest" description="Disordered" evidence="1">
    <location>
        <begin position="117"/>
        <end position="203"/>
    </location>
</feature>
<evidence type="ECO:0000313" key="4">
    <source>
        <dbReference type="Proteomes" id="UP000824366"/>
    </source>
</evidence>
<protein>
    <recommendedName>
        <fullName evidence="5">DUF4398 domain-containing protein</fullName>
    </recommendedName>
</protein>
<proteinExistence type="predicted"/>
<feature type="signal peptide" evidence="2">
    <location>
        <begin position="1"/>
        <end position="20"/>
    </location>
</feature>
<evidence type="ECO:0000256" key="2">
    <source>
        <dbReference type="SAM" id="SignalP"/>
    </source>
</evidence>
<feature type="compositionally biased region" description="Basic and acidic residues" evidence="1">
    <location>
        <begin position="169"/>
        <end position="194"/>
    </location>
</feature>
<evidence type="ECO:0000256" key="1">
    <source>
        <dbReference type="SAM" id="MobiDB-lite"/>
    </source>
</evidence>
<organism evidence="3 4">
    <name type="scientific">Rhodoferax lithotrophicus</name>
    <dbReference type="NCBI Taxonomy" id="2798804"/>
    <lineage>
        <taxon>Bacteria</taxon>
        <taxon>Pseudomonadati</taxon>
        <taxon>Pseudomonadota</taxon>
        <taxon>Betaproteobacteria</taxon>
        <taxon>Burkholderiales</taxon>
        <taxon>Comamonadaceae</taxon>
        <taxon>Rhodoferax</taxon>
    </lineage>
</organism>
<dbReference type="Proteomes" id="UP000824366">
    <property type="component" value="Chromosome"/>
</dbReference>